<keyword evidence="1" id="KW-0472">Membrane</keyword>
<evidence type="ECO:0000256" key="1">
    <source>
        <dbReference type="SAM" id="Phobius"/>
    </source>
</evidence>
<comment type="caution">
    <text evidence="2">The sequence shown here is derived from an EMBL/GenBank/DDBJ whole genome shotgun (WGS) entry which is preliminary data.</text>
</comment>
<dbReference type="eggNOG" id="ENOG502Z7NA">
    <property type="taxonomic scope" value="Bacteria"/>
</dbReference>
<feature type="transmembrane region" description="Helical" evidence="1">
    <location>
        <begin position="59"/>
        <end position="77"/>
    </location>
</feature>
<keyword evidence="1" id="KW-1133">Transmembrane helix</keyword>
<evidence type="ECO:0000313" key="2">
    <source>
        <dbReference type="EMBL" id="EDP17493.1"/>
    </source>
</evidence>
<dbReference type="AlphaFoldDB" id="A8RN10"/>
<name>A8RN10_ENTBW</name>
<evidence type="ECO:0000313" key="3">
    <source>
        <dbReference type="Proteomes" id="UP000005396"/>
    </source>
</evidence>
<organism evidence="2 3">
    <name type="scientific">Enterocloster bolteae (strain ATCC BAA-613 / DSM 15670 / CCUG 46953 / JCM 12243 / WAL 16351)</name>
    <name type="common">Clostridium bolteae</name>
    <dbReference type="NCBI Taxonomy" id="411902"/>
    <lineage>
        <taxon>Bacteria</taxon>
        <taxon>Bacillati</taxon>
        <taxon>Bacillota</taxon>
        <taxon>Clostridia</taxon>
        <taxon>Lachnospirales</taxon>
        <taxon>Lachnospiraceae</taxon>
        <taxon>Enterocloster</taxon>
    </lineage>
</organism>
<dbReference type="InterPro" id="IPR021450">
    <property type="entry name" value="DUF3100"/>
</dbReference>
<protein>
    <recommendedName>
        <fullName evidence="4">DUF3100 domain-containing protein</fullName>
    </recommendedName>
</protein>
<dbReference type="HOGENOM" id="CLU_1529981_0_0_9"/>
<keyword evidence="1" id="KW-0812">Transmembrane</keyword>
<reference evidence="2 3" key="1">
    <citation type="submission" date="2007-08" db="EMBL/GenBank/DDBJ databases">
        <authorList>
            <person name="Fulton L."/>
            <person name="Clifton S."/>
            <person name="Fulton B."/>
            <person name="Xu J."/>
            <person name="Minx P."/>
            <person name="Pepin K.H."/>
            <person name="Johnson M."/>
            <person name="Thiruvilangam P."/>
            <person name="Bhonagiri V."/>
            <person name="Nash W.E."/>
            <person name="Mardis E.R."/>
            <person name="Wilson R.K."/>
        </authorList>
    </citation>
    <scope>NUCLEOTIDE SEQUENCE [LARGE SCALE GENOMIC DNA]</scope>
    <source>
        <strain evidence="3">ATCC BAA-613 / DSM 15670 / CCUG 46953 / JCM 12243 / WAL 16351</strain>
    </source>
</reference>
<sequence length="175" mass="18458">MPISRRPILWQNAARYGSSGRVFYYAGTSGVCSWKRVRAAGANLSKLVAVGPTLILQEFGNLGTIFISLPIALLLGLKKEAIGACYSINRDSNLGLTTDIYGPDAKETEGTFAVYIVGSVIGTVFISLLAGVVASWNIFHPLAMGMASGVGSGSMLSSAAETLGKSIPHMQKISW</sequence>
<dbReference type="Proteomes" id="UP000005396">
    <property type="component" value="Unassembled WGS sequence"/>
</dbReference>
<feature type="transmembrane region" description="Helical" evidence="1">
    <location>
        <begin position="112"/>
        <end position="136"/>
    </location>
</feature>
<proteinExistence type="predicted"/>
<accession>A8RN10</accession>
<evidence type="ECO:0008006" key="4">
    <source>
        <dbReference type="Google" id="ProtNLM"/>
    </source>
</evidence>
<gene>
    <name evidence="2" type="ORF">CLOBOL_02070</name>
</gene>
<dbReference type="PaxDb" id="411902-CLOBOL_02070"/>
<dbReference type="EMBL" id="ABCC02000022">
    <property type="protein sequence ID" value="EDP17493.1"/>
    <property type="molecule type" value="Genomic_DNA"/>
</dbReference>
<reference evidence="2 3" key="2">
    <citation type="submission" date="2007-09" db="EMBL/GenBank/DDBJ databases">
        <title>Draft genome sequence of Clostridium bolteae (ATCC BAA-613).</title>
        <authorList>
            <person name="Sudarsanam P."/>
            <person name="Ley R."/>
            <person name="Guruge J."/>
            <person name="Turnbaugh P.J."/>
            <person name="Mahowald M."/>
            <person name="Liep D."/>
            <person name="Gordon J."/>
        </authorList>
    </citation>
    <scope>NUCLEOTIDE SEQUENCE [LARGE SCALE GENOMIC DNA]</scope>
    <source>
        <strain evidence="3">ATCC BAA-613 / DSM 15670 / CCUG 46953 / JCM 12243 / WAL 16351</strain>
    </source>
</reference>
<dbReference type="Pfam" id="PF11299">
    <property type="entry name" value="DUF3100"/>
    <property type="match status" value="1"/>
</dbReference>